<dbReference type="InterPro" id="IPR011008">
    <property type="entry name" value="Dimeric_a/b-barrel"/>
</dbReference>
<accession>A0ABS8IP97</accession>
<dbReference type="Proteomes" id="UP001198701">
    <property type="component" value="Unassembled WGS sequence"/>
</dbReference>
<proteinExistence type="predicted"/>
<reference evidence="1 2" key="1">
    <citation type="submission" date="2021-11" db="EMBL/GenBank/DDBJ databases">
        <authorList>
            <person name="Huq M.A."/>
        </authorList>
    </citation>
    <scope>NUCLEOTIDE SEQUENCE [LARGE SCALE GENOMIC DNA]</scope>
    <source>
        <strain evidence="1 2">MAHUQ-52</strain>
    </source>
</reference>
<keyword evidence="2" id="KW-1185">Reference proteome</keyword>
<comment type="caution">
    <text evidence="1">The sequence shown here is derived from an EMBL/GenBank/DDBJ whole genome shotgun (WGS) entry which is preliminary data.</text>
</comment>
<evidence type="ECO:0008006" key="3">
    <source>
        <dbReference type="Google" id="ProtNLM"/>
    </source>
</evidence>
<protein>
    <recommendedName>
        <fullName evidence="3">ABM domain-containing protein</fullName>
    </recommendedName>
</protein>
<name>A0ABS8IP97_9BURK</name>
<dbReference type="EMBL" id="JAJHPV010000009">
    <property type="protein sequence ID" value="MCC6070329.1"/>
    <property type="molecule type" value="Genomic_DNA"/>
</dbReference>
<gene>
    <name evidence="1" type="ORF">LMJ30_05060</name>
</gene>
<dbReference type="RefSeq" id="WP_229431256.1">
    <property type="nucleotide sequence ID" value="NZ_JAJHPV010000009.1"/>
</dbReference>
<dbReference type="SUPFAM" id="SSF54909">
    <property type="entry name" value="Dimeric alpha+beta barrel"/>
    <property type="match status" value="1"/>
</dbReference>
<sequence>MSGATSIPVAGQVSPGDEAVEIVTFRLAQGVSFAGFVAANREIDAWLLQQPGFKSRRIGEQPGPCVVDVLLWESEAAARAAMHRMMDELGDSPVHALIDQETVSWTVASIRHRQEIDG</sequence>
<evidence type="ECO:0000313" key="2">
    <source>
        <dbReference type="Proteomes" id="UP001198701"/>
    </source>
</evidence>
<evidence type="ECO:0000313" key="1">
    <source>
        <dbReference type="EMBL" id="MCC6070329.1"/>
    </source>
</evidence>
<organism evidence="1 2">
    <name type="scientific">Massilia agrisoli</name>
    <dbReference type="NCBI Taxonomy" id="2892444"/>
    <lineage>
        <taxon>Bacteria</taxon>
        <taxon>Pseudomonadati</taxon>
        <taxon>Pseudomonadota</taxon>
        <taxon>Betaproteobacteria</taxon>
        <taxon>Burkholderiales</taxon>
        <taxon>Oxalobacteraceae</taxon>
        <taxon>Telluria group</taxon>
        <taxon>Massilia</taxon>
    </lineage>
</organism>